<comment type="caution">
    <text evidence="1">The sequence shown here is derived from an EMBL/GenBank/DDBJ whole genome shotgun (WGS) entry which is preliminary data.</text>
</comment>
<sequence length="229" mass="26592">MAPEFYLPEKKWEGIHEKYFYETLKAMNLKEPTPFPKCYVSEPVYKELKKELLTCELETAERYAKNKPPPNLQDDYGLDQFADRIFDLLRQILMIPGYQNYKDALRCVSDKVGKYFEGGSILDVGMLKFLENENAGALLSVHEMNFWEKVSDLKSEVKALNNNHRHSSAKANLKSGELSRSANKVKRDSLAIKWENLEELEERKMRLCYMLSLARKCVAKSLALFVLSY</sequence>
<dbReference type="Proteomes" id="UP001439008">
    <property type="component" value="Unassembled WGS sequence"/>
</dbReference>
<keyword evidence="2" id="KW-1185">Reference proteome</keyword>
<accession>A0ABV2APR7</accession>
<reference evidence="1 2" key="1">
    <citation type="journal article" date="2024" name="BMC Biol.">
        <title>Comparative genomics of Ascetosporea gives new insight into the evolutionary basis for animal parasitism in Rhizaria.</title>
        <authorList>
            <person name="Hiltunen Thoren M."/>
            <person name="Onut-Brannstrom I."/>
            <person name="Alfjorden A."/>
            <person name="Peckova H."/>
            <person name="Swords F."/>
            <person name="Hooper C."/>
            <person name="Holzer A.S."/>
            <person name="Bass D."/>
            <person name="Burki F."/>
        </authorList>
    </citation>
    <scope>NUCLEOTIDE SEQUENCE [LARGE SCALE GENOMIC DNA]</scope>
    <source>
        <strain evidence="1">20-A016</strain>
    </source>
</reference>
<dbReference type="EMBL" id="JBDODL010001311">
    <property type="protein sequence ID" value="MES1921398.1"/>
    <property type="molecule type" value="Genomic_DNA"/>
</dbReference>
<gene>
    <name evidence="1" type="ORF">MHBO_002928</name>
</gene>
<organism evidence="1 2">
    <name type="scientific">Bonamia ostreae</name>
    <dbReference type="NCBI Taxonomy" id="126728"/>
    <lineage>
        <taxon>Eukaryota</taxon>
        <taxon>Sar</taxon>
        <taxon>Rhizaria</taxon>
        <taxon>Endomyxa</taxon>
        <taxon>Ascetosporea</taxon>
        <taxon>Haplosporida</taxon>
        <taxon>Bonamia</taxon>
    </lineage>
</organism>
<protein>
    <submittedName>
        <fullName evidence="1">Uncharacterized protein</fullName>
    </submittedName>
</protein>
<proteinExistence type="predicted"/>
<evidence type="ECO:0000313" key="1">
    <source>
        <dbReference type="EMBL" id="MES1921398.1"/>
    </source>
</evidence>
<name>A0ABV2APR7_9EUKA</name>
<evidence type="ECO:0000313" key="2">
    <source>
        <dbReference type="Proteomes" id="UP001439008"/>
    </source>
</evidence>